<organism evidence="2 3">
    <name type="scientific">Vigna mungo</name>
    <name type="common">Black gram</name>
    <name type="synonym">Phaseolus mungo</name>
    <dbReference type="NCBI Taxonomy" id="3915"/>
    <lineage>
        <taxon>Eukaryota</taxon>
        <taxon>Viridiplantae</taxon>
        <taxon>Streptophyta</taxon>
        <taxon>Embryophyta</taxon>
        <taxon>Tracheophyta</taxon>
        <taxon>Spermatophyta</taxon>
        <taxon>Magnoliopsida</taxon>
        <taxon>eudicotyledons</taxon>
        <taxon>Gunneridae</taxon>
        <taxon>Pentapetalae</taxon>
        <taxon>rosids</taxon>
        <taxon>fabids</taxon>
        <taxon>Fabales</taxon>
        <taxon>Fabaceae</taxon>
        <taxon>Papilionoideae</taxon>
        <taxon>50 kb inversion clade</taxon>
        <taxon>NPAAA clade</taxon>
        <taxon>indigoferoid/millettioid clade</taxon>
        <taxon>Phaseoleae</taxon>
        <taxon>Vigna</taxon>
    </lineage>
</organism>
<evidence type="ECO:0000313" key="2">
    <source>
        <dbReference type="EMBL" id="WVZ03153.1"/>
    </source>
</evidence>
<dbReference type="EMBL" id="CP144694">
    <property type="protein sequence ID" value="WVZ03153.1"/>
    <property type="molecule type" value="Genomic_DNA"/>
</dbReference>
<dbReference type="AlphaFoldDB" id="A0AAQ3RS37"/>
<proteinExistence type="predicted"/>
<gene>
    <name evidence="2" type="ORF">V8G54_023959</name>
</gene>
<evidence type="ECO:0000313" key="3">
    <source>
        <dbReference type="Proteomes" id="UP001374535"/>
    </source>
</evidence>
<sequence>MIINKENLGAGSNEQVRWRQWHQTQGATTMMNDSWGQWCHGGDDNDRRGKARHVRKTKKKKEMLQWKTKNDGYCAPEEEEESAKKTKQRDKDDQSTTLVLWGPDVVGGPTIFSDQCVAGVAEEFTRLSASVDQRTEAVAPFNRVVSLKVDSADGQASVLLVTKTNGSTPSQTNSTIFNTLLVEFMEPGSIKVMIAMPMIRSNTGLIPDDRAEGDTGRVERETGRVERETDRIKIETDRMAEYGAIISETHVTVTLSGRNIRDYGSTIADSRSRSGVKEDRSVWTVGSSSVSGPTSETFWSPPWGRACIPIRTHKERVNLSSRSVSTLRPQLLGHSASQFSALRPQLLGHSASQVLSQIWHPDFCPSTSQVLSQFCIPVFGPSASTAWHLASQVLRQFWHPVFGPSASQVLSQFWPPVFGPSASTAWPHRYLYNSGIQFSALRPQLLGHFASQVISQFWHPVFGLLASTARPFGLNCSAIRPHRYLANSGIQFSALRPQLLGHSAPQVLSQFWHPVFGPSASTAWPLGLTDFFHSASTARPFGLTVFGPSASTAIQFSTLRPQLLGHSAS</sequence>
<name>A0AAQ3RS37_VIGMU</name>
<feature type="region of interest" description="Disordered" evidence="1">
    <location>
        <begin position="65"/>
        <end position="96"/>
    </location>
</feature>
<feature type="compositionally biased region" description="Basic and acidic residues" evidence="1">
    <location>
        <begin position="207"/>
        <end position="225"/>
    </location>
</feature>
<evidence type="ECO:0000256" key="1">
    <source>
        <dbReference type="SAM" id="MobiDB-lite"/>
    </source>
</evidence>
<feature type="region of interest" description="Disordered" evidence="1">
    <location>
        <begin position="205"/>
        <end position="225"/>
    </location>
</feature>
<keyword evidence="3" id="KW-1185">Reference proteome</keyword>
<protein>
    <submittedName>
        <fullName evidence="2">Uncharacterized protein</fullName>
    </submittedName>
</protein>
<reference evidence="2 3" key="1">
    <citation type="journal article" date="2023" name="Life. Sci Alliance">
        <title>Evolutionary insights into 3D genome organization and epigenetic landscape of Vigna mungo.</title>
        <authorList>
            <person name="Junaid A."/>
            <person name="Singh B."/>
            <person name="Bhatia S."/>
        </authorList>
    </citation>
    <scope>NUCLEOTIDE SEQUENCE [LARGE SCALE GENOMIC DNA]</scope>
    <source>
        <strain evidence="2">Urdbean</strain>
    </source>
</reference>
<accession>A0AAQ3RS37</accession>
<dbReference type="Proteomes" id="UP001374535">
    <property type="component" value="Chromosome 7"/>
</dbReference>